<evidence type="ECO:0000256" key="13">
    <source>
        <dbReference type="PIRSR" id="PIRSR000310-1"/>
    </source>
</evidence>
<evidence type="ECO:0000256" key="5">
    <source>
        <dbReference type="ARBA" id="ARBA00011771"/>
    </source>
</evidence>
<proteinExistence type="inferred from homology"/>
<evidence type="ECO:0000256" key="11">
    <source>
        <dbReference type="ARBA" id="ARBA00023014"/>
    </source>
</evidence>
<feature type="binding site" evidence="13">
    <location>
        <position position="296"/>
    </location>
    <ligand>
        <name>[3Fe-4S] cluster</name>
        <dbReference type="ChEBI" id="CHEBI:21137"/>
    </ligand>
</feature>
<feature type="binding site" evidence="13">
    <location>
        <position position="281"/>
    </location>
    <ligand>
        <name>[4Fe-4S] cluster</name>
        <dbReference type="ChEBI" id="CHEBI:49883"/>
        <label>2</label>
    </ligand>
</feature>
<dbReference type="GO" id="GO:0009055">
    <property type="term" value="F:electron transfer activity"/>
    <property type="evidence" value="ECO:0007669"/>
    <property type="project" value="TreeGrafter"/>
</dbReference>
<dbReference type="SUPFAM" id="SSF56770">
    <property type="entry name" value="HydA/Nqo6-like"/>
    <property type="match status" value="1"/>
</dbReference>
<dbReference type="Gene3D" id="3.40.50.700">
    <property type="entry name" value="NADH:ubiquinone oxidoreductase-like, 20kDa subunit"/>
    <property type="match status" value="1"/>
</dbReference>
<name>L1M833_9CORY</name>
<dbReference type="PATRIC" id="fig|1035195.3.peg.2440"/>
<keyword evidence="7 13" id="KW-0479">Metal-binding</keyword>
<keyword evidence="8" id="KW-0732">Signal</keyword>
<comment type="subunit">
    <text evidence="5">Heterodimer of a large and a small subunit.</text>
</comment>
<keyword evidence="12 13" id="KW-0003">3Fe-4S</keyword>
<feature type="domain" description="NADH:ubiquinone oxidoreductase-like 20kDa subunit" evidence="15">
    <location>
        <begin position="86"/>
        <end position="228"/>
    </location>
</feature>
<dbReference type="InterPro" id="IPR027394">
    <property type="entry name" value="Cytochrome-c3_hydrogenase_C"/>
</dbReference>
<dbReference type="InterPro" id="IPR037024">
    <property type="entry name" value="NiFe_Hase_small_N_sf"/>
</dbReference>
<feature type="binding site" evidence="13">
    <location>
        <position position="315"/>
    </location>
    <ligand>
        <name>[3Fe-4S] cluster</name>
        <dbReference type="ChEBI" id="CHEBI:21137"/>
    </ligand>
</feature>
<dbReference type="HOGENOM" id="CLU_046107_0_0_11"/>
<feature type="binding site" evidence="13">
    <location>
        <position position="86"/>
    </location>
    <ligand>
        <name>[4Fe-4S] cluster</name>
        <dbReference type="ChEBI" id="CHEBI:49883"/>
        <label>1</label>
    </ligand>
</feature>
<dbReference type="GO" id="GO:0009061">
    <property type="term" value="P:anaerobic respiration"/>
    <property type="evidence" value="ECO:0007669"/>
    <property type="project" value="TreeGrafter"/>
</dbReference>
<keyword evidence="6 13" id="KW-0004">4Fe-4S</keyword>
<feature type="binding site" evidence="13">
    <location>
        <position position="89"/>
    </location>
    <ligand>
        <name>[4Fe-4S] cluster</name>
        <dbReference type="ChEBI" id="CHEBI:49883"/>
        <label>1</label>
    </ligand>
</feature>
<dbReference type="PANTHER" id="PTHR30013">
    <property type="entry name" value="NIFE / NIFESE HYDROGENASE SMALL SUBUNIT FAMILY MEMBER"/>
    <property type="match status" value="1"/>
</dbReference>
<keyword evidence="11 13" id="KW-0411">Iron-sulfur</keyword>
<dbReference type="GO" id="GO:0009375">
    <property type="term" value="C:ferredoxin hydrogenase complex"/>
    <property type="evidence" value="ECO:0007669"/>
    <property type="project" value="InterPro"/>
</dbReference>
<comment type="cofactor">
    <cofactor evidence="1">
        <name>[3Fe-4S] cluster</name>
        <dbReference type="ChEBI" id="CHEBI:21137"/>
    </cofactor>
</comment>
<organism evidence="17 18">
    <name type="scientific">Corynebacterium durum F0235</name>
    <dbReference type="NCBI Taxonomy" id="1035195"/>
    <lineage>
        <taxon>Bacteria</taxon>
        <taxon>Bacillati</taxon>
        <taxon>Actinomycetota</taxon>
        <taxon>Actinomycetes</taxon>
        <taxon>Mycobacteriales</taxon>
        <taxon>Corynebacteriaceae</taxon>
        <taxon>Corynebacterium</taxon>
    </lineage>
</organism>
<dbReference type="GO" id="GO:0051539">
    <property type="term" value="F:4 iron, 4 sulfur cluster binding"/>
    <property type="evidence" value="ECO:0007669"/>
    <property type="project" value="UniProtKB-KW"/>
</dbReference>
<feature type="binding site" evidence="13">
    <location>
        <position position="181"/>
    </location>
    <ligand>
        <name>[4Fe-4S] cluster</name>
        <dbReference type="ChEBI" id="CHEBI:49883"/>
        <label>1</label>
    </ligand>
</feature>
<dbReference type="Proteomes" id="UP000010445">
    <property type="component" value="Unassembled WGS sequence"/>
</dbReference>
<dbReference type="GO" id="GO:0046872">
    <property type="term" value="F:metal ion binding"/>
    <property type="evidence" value="ECO:0007669"/>
    <property type="project" value="UniProtKB-KW"/>
</dbReference>
<dbReference type="EMBL" id="AMEM01000044">
    <property type="protein sequence ID" value="EKX87398.1"/>
    <property type="molecule type" value="Genomic_DNA"/>
</dbReference>
<evidence type="ECO:0000256" key="9">
    <source>
        <dbReference type="ARBA" id="ARBA00023002"/>
    </source>
</evidence>
<comment type="cofactor">
    <cofactor evidence="2">
        <name>[4Fe-4S] cluster</name>
        <dbReference type="ChEBI" id="CHEBI:49883"/>
    </cofactor>
</comment>
<dbReference type="InterPro" id="IPR019546">
    <property type="entry name" value="TAT_signal_bac_arc"/>
</dbReference>
<dbReference type="GO" id="GO:0030313">
    <property type="term" value="C:cell envelope"/>
    <property type="evidence" value="ECO:0007669"/>
    <property type="project" value="UniProtKB-SubCell"/>
</dbReference>
<feature type="binding site" evidence="13">
    <location>
        <position position="215"/>
    </location>
    <ligand>
        <name>[4Fe-4S] cluster</name>
        <dbReference type="ChEBI" id="CHEBI:49883"/>
        <label>1</label>
    </ligand>
</feature>
<dbReference type="eggNOG" id="COG1740">
    <property type="taxonomic scope" value="Bacteria"/>
</dbReference>
<dbReference type="PROSITE" id="PS51318">
    <property type="entry name" value="TAT"/>
    <property type="match status" value="1"/>
</dbReference>
<dbReference type="PIRSF" id="PIRSF000310">
    <property type="entry name" value="NiFe_hyd_ssu"/>
    <property type="match status" value="1"/>
</dbReference>
<reference evidence="17 18" key="1">
    <citation type="submission" date="2012-05" db="EMBL/GenBank/DDBJ databases">
        <authorList>
            <person name="Weinstock G."/>
            <person name="Sodergren E."/>
            <person name="Lobos E.A."/>
            <person name="Fulton L."/>
            <person name="Fulton R."/>
            <person name="Courtney L."/>
            <person name="Fronick C."/>
            <person name="O'Laughlin M."/>
            <person name="Godfrey J."/>
            <person name="Wilson R.M."/>
            <person name="Miner T."/>
            <person name="Farmer C."/>
            <person name="Delehaunty K."/>
            <person name="Cordes M."/>
            <person name="Minx P."/>
            <person name="Tomlinson C."/>
            <person name="Chen J."/>
            <person name="Wollam A."/>
            <person name="Pepin K.H."/>
            <person name="Bhonagiri V."/>
            <person name="Zhang X."/>
            <person name="Suruliraj S."/>
            <person name="Warren W."/>
            <person name="Mitreva M."/>
            <person name="Mardis E.R."/>
            <person name="Wilson R.K."/>
        </authorList>
    </citation>
    <scope>NUCLEOTIDE SEQUENCE [LARGE SCALE GENOMIC DNA]</scope>
    <source>
        <strain evidence="17 18">F0235</strain>
    </source>
</reference>
<feature type="binding site" evidence="13">
    <location>
        <position position="287"/>
    </location>
    <ligand>
        <name>[4Fe-4S] cluster</name>
        <dbReference type="ChEBI" id="CHEBI:49883"/>
        <label>2</label>
    </ligand>
</feature>
<accession>L1M833</accession>
<comment type="caution">
    <text evidence="17">The sequence shown here is derived from an EMBL/GenBank/DDBJ whole genome shotgun (WGS) entry which is preliminary data.</text>
</comment>
<feature type="binding site" evidence="13">
    <location>
        <position position="253"/>
    </location>
    <ligand>
        <name>[4Fe-4S] cluster</name>
        <dbReference type="ChEBI" id="CHEBI:49883"/>
        <label>2</label>
    </ligand>
</feature>
<comment type="subcellular location">
    <subcellularLocation>
        <location evidence="3">Cell envelope</location>
    </subcellularLocation>
</comment>
<dbReference type="GO" id="GO:0016020">
    <property type="term" value="C:membrane"/>
    <property type="evidence" value="ECO:0007669"/>
    <property type="project" value="TreeGrafter"/>
</dbReference>
<dbReference type="GO" id="GO:0008901">
    <property type="term" value="F:ferredoxin hydrogenase activity"/>
    <property type="evidence" value="ECO:0007669"/>
    <property type="project" value="InterPro"/>
</dbReference>
<feature type="compositionally biased region" description="Polar residues" evidence="14">
    <location>
        <begin position="420"/>
        <end position="434"/>
    </location>
</feature>
<dbReference type="AlphaFoldDB" id="L1M833"/>
<evidence type="ECO:0000259" key="16">
    <source>
        <dbReference type="Pfam" id="PF14720"/>
    </source>
</evidence>
<dbReference type="InterPro" id="IPR001821">
    <property type="entry name" value="NiFe_hydrogenase_ssu"/>
</dbReference>
<dbReference type="PRINTS" id="PR00614">
    <property type="entry name" value="NIHGNASESMLL"/>
</dbReference>
<dbReference type="NCBIfam" id="TIGR00391">
    <property type="entry name" value="hydA"/>
    <property type="match status" value="1"/>
</dbReference>
<dbReference type="Pfam" id="PF01058">
    <property type="entry name" value="Oxidored_q6"/>
    <property type="match status" value="1"/>
</dbReference>
<sequence>MMGRVRMNLGGSWQGETLRDNLERRGVSRRDFMKLCGGLAAVFAFGSPERAPAAAAQELEESTNLIAERLGNVTKPNVAWLQLQECTGCMESVLRSGGTTVEDAVLDLLSVNYNELVMAASGEAAEHALHELNQQPHILVVNGSVSTAENGVYCTIGGKSSEDILLEAAEHASMILAVGACAVYGSVQAAKPNPTGAVGVDEIIKDKPVINVSGCPPIGEVITATISYILTHDAPPKVDAEGRPLFAYDQRIHDSCPRRAHFDAGQFVRSFDDAGARSGWCLYEVGCKGPSTFSPCPIIQWNMKSGWPIGAGHPCIGCTEKHFFDRFTPFYSTLPDVEGLGIEASAEKVGWGLIGVAAVGTAIHGSITTVKSMARRRGAHDEELLAAFGEVDDHHHAGGLVGRNLLAGGHEVFEEPRSGTAGTDTDTNNSGKGE</sequence>
<evidence type="ECO:0000256" key="6">
    <source>
        <dbReference type="ARBA" id="ARBA00022485"/>
    </source>
</evidence>
<dbReference type="InterPro" id="IPR037148">
    <property type="entry name" value="NiFe-Hase_small_C_sf"/>
</dbReference>
<dbReference type="Pfam" id="PF14720">
    <property type="entry name" value="NiFe_hyd_SSU_C"/>
    <property type="match status" value="1"/>
</dbReference>
<feature type="domain" description="Cytochrome-c3 hydrogenase C-terminal" evidence="16">
    <location>
        <begin position="248"/>
        <end position="331"/>
    </location>
</feature>
<dbReference type="GO" id="GO:0044569">
    <property type="term" value="C:[Ni-Fe] hydrogenase complex"/>
    <property type="evidence" value="ECO:0007669"/>
    <property type="project" value="TreeGrafter"/>
</dbReference>
<keyword evidence="18" id="KW-1185">Reference proteome</keyword>
<evidence type="ECO:0000259" key="15">
    <source>
        <dbReference type="Pfam" id="PF01058"/>
    </source>
</evidence>
<comment type="similarity">
    <text evidence="4">Belongs to the [NiFe]/[NiFeSe] hydrogenase small subunit family.</text>
</comment>
<evidence type="ECO:0000256" key="7">
    <source>
        <dbReference type="ARBA" id="ARBA00022723"/>
    </source>
</evidence>
<evidence type="ECO:0000256" key="3">
    <source>
        <dbReference type="ARBA" id="ARBA00004196"/>
    </source>
</evidence>
<dbReference type="NCBIfam" id="TIGR01409">
    <property type="entry name" value="TAT_signal_seq"/>
    <property type="match status" value="1"/>
</dbReference>
<feature type="binding site" evidence="13">
    <location>
        <position position="318"/>
    </location>
    <ligand>
        <name>[3Fe-4S] cluster</name>
        <dbReference type="ChEBI" id="CHEBI:21137"/>
    </ligand>
</feature>
<gene>
    <name evidence="17" type="ORF">HMPREF9997_02724</name>
</gene>
<evidence type="ECO:0000256" key="4">
    <source>
        <dbReference type="ARBA" id="ARBA00006605"/>
    </source>
</evidence>
<keyword evidence="9" id="KW-0560">Oxidoreductase</keyword>
<protein>
    <submittedName>
        <fullName evidence="17">Putative hydrogenase-2 small chain</fullName>
    </submittedName>
</protein>
<evidence type="ECO:0000256" key="10">
    <source>
        <dbReference type="ARBA" id="ARBA00023004"/>
    </source>
</evidence>
<feature type="region of interest" description="Disordered" evidence="14">
    <location>
        <begin position="413"/>
        <end position="434"/>
    </location>
</feature>
<keyword evidence="10 13" id="KW-0408">Iron</keyword>
<evidence type="ECO:0000256" key="8">
    <source>
        <dbReference type="ARBA" id="ARBA00022729"/>
    </source>
</evidence>
<dbReference type="PANTHER" id="PTHR30013:SF7">
    <property type="entry name" value="HYDROGENASE-2 SMALL CHAIN"/>
    <property type="match status" value="1"/>
</dbReference>
<evidence type="ECO:0000256" key="12">
    <source>
        <dbReference type="ARBA" id="ARBA00023291"/>
    </source>
</evidence>
<dbReference type="Gene3D" id="4.10.480.10">
    <property type="entry name" value="Cytochrome-c3 hydrogenase, C-terminal domain"/>
    <property type="match status" value="1"/>
</dbReference>
<evidence type="ECO:0000313" key="17">
    <source>
        <dbReference type="EMBL" id="EKX87398.1"/>
    </source>
</evidence>
<evidence type="ECO:0000256" key="1">
    <source>
        <dbReference type="ARBA" id="ARBA00001927"/>
    </source>
</evidence>
<evidence type="ECO:0000313" key="18">
    <source>
        <dbReference type="Proteomes" id="UP000010445"/>
    </source>
</evidence>
<feature type="binding site" evidence="13">
    <location>
        <position position="256"/>
    </location>
    <ligand>
        <name>[4Fe-4S] cluster</name>
        <dbReference type="ChEBI" id="CHEBI:49883"/>
        <label>2</label>
    </ligand>
</feature>
<evidence type="ECO:0000256" key="14">
    <source>
        <dbReference type="SAM" id="MobiDB-lite"/>
    </source>
</evidence>
<dbReference type="InterPro" id="IPR006311">
    <property type="entry name" value="TAT_signal"/>
</dbReference>
<dbReference type="GO" id="GO:0051538">
    <property type="term" value="F:3 iron, 4 sulfur cluster binding"/>
    <property type="evidence" value="ECO:0007669"/>
    <property type="project" value="UniProtKB-KW"/>
</dbReference>
<dbReference type="STRING" id="1035195.HMPREF9997_02724"/>
<dbReference type="InterPro" id="IPR006137">
    <property type="entry name" value="NADH_UbQ_OxRdtase-like_20kDa"/>
</dbReference>
<evidence type="ECO:0000256" key="2">
    <source>
        <dbReference type="ARBA" id="ARBA00001966"/>
    </source>
</evidence>